<keyword evidence="3" id="KW-1185">Reference proteome</keyword>
<dbReference type="AlphaFoldDB" id="A0A484N5Z1"/>
<evidence type="ECO:0000313" key="2">
    <source>
        <dbReference type="EMBL" id="VFQ96512.1"/>
    </source>
</evidence>
<protein>
    <submittedName>
        <fullName evidence="2">Uncharacterized protein</fullName>
    </submittedName>
</protein>
<feature type="compositionally biased region" description="Basic residues" evidence="1">
    <location>
        <begin position="56"/>
        <end position="65"/>
    </location>
</feature>
<reference evidence="2 3" key="1">
    <citation type="submission" date="2018-04" db="EMBL/GenBank/DDBJ databases">
        <authorList>
            <person name="Vogel A."/>
        </authorList>
    </citation>
    <scope>NUCLEOTIDE SEQUENCE [LARGE SCALE GENOMIC DNA]</scope>
</reference>
<accession>A0A484N5Z1</accession>
<feature type="region of interest" description="Disordered" evidence="1">
    <location>
        <begin position="48"/>
        <end position="71"/>
    </location>
</feature>
<gene>
    <name evidence="2" type="ORF">CCAM_LOCUS38288</name>
</gene>
<dbReference type="EMBL" id="OOIL02006049">
    <property type="protein sequence ID" value="VFQ96512.1"/>
    <property type="molecule type" value="Genomic_DNA"/>
</dbReference>
<organism evidence="2 3">
    <name type="scientific">Cuscuta campestris</name>
    <dbReference type="NCBI Taxonomy" id="132261"/>
    <lineage>
        <taxon>Eukaryota</taxon>
        <taxon>Viridiplantae</taxon>
        <taxon>Streptophyta</taxon>
        <taxon>Embryophyta</taxon>
        <taxon>Tracheophyta</taxon>
        <taxon>Spermatophyta</taxon>
        <taxon>Magnoliopsida</taxon>
        <taxon>eudicotyledons</taxon>
        <taxon>Gunneridae</taxon>
        <taxon>Pentapetalae</taxon>
        <taxon>asterids</taxon>
        <taxon>lamiids</taxon>
        <taxon>Solanales</taxon>
        <taxon>Convolvulaceae</taxon>
        <taxon>Cuscuteae</taxon>
        <taxon>Cuscuta</taxon>
        <taxon>Cuscuta subgen. Grammica</taxon>
        <taxon>Cuscuta sect. Cleistogrammica</taxon>
    </lineage>
</organism>
<name>A0A484N5Z1_9ASTE</name>
<sequence length="71" mass="8176">MYSADDVRDVKAIRETARGSMRRVINPIGRRICPRGGSQVVIVAAVHQRVPEHKERRSSRSRSFNHHQQQT</sequence>
<proteinExistence type="predicted"/>
<evidence type="ECO:0000313" key="3">
    <source>
        <dbReference type="Proteomes" id="UP000595140"/>
    </source>
</evidence>
<dbReference type="Proteomes" id="UP000595140">
    <property type="component" value="Unassembled WGS sequence"/>
</dbReference>
<evidence type="ECO:0000256" key="1">
    <source>
        <dbReference type="SAM" id="MobiDB-lite"/>
    </source>
</evidence>